<dbReference type="eggNOG" id="ENOG502QRX4">
    <property type="taxonomic scope" value="Eukaryota"/>
</dbReference>
<dbReference type="GO" id="GO:0003729">
    <property type="term" value="F:mRNA binding"/>
    <property type="evidence" value="ECO:0007669"/>
    <property type="project" value="InterPro"/>
</dbReference>
<dbReference type="InParanoid" id="T0QGS2"/>
<dbReference type="AlphaFoldDB" id="T0QGS2"/>
<name>T0QGS2_SAPDV</name>
<dbReference type="Pfam" id="PF10309">
    <property type="entry name" value="NCBP3"/>
    <property type="match status" value="1"/>
</dbReference>
<sequence length="578" mass="64152">MDVTDDDVKAKVADDMTVETTEDVQVEAAAVDSSDMEVDEVKVDEPVVEARQMNLPDVEVSALLGRVTSWTDVNMHLQHDTVNAFSLTLHAQCQQELQIHTRVRVNGTIDLSYEFLCGGQGNTEASILKRRGSSREIEVACVFCGRICSDTQAGQYWFNMTLHRKADGDAYFQLSSGIGSGIGDKLVIIGQDLLPKDTTRVEVVSVGVTSGRSPVRARAIQVAAHTQTLLSSEVALCVMSDPSGTDLLTPEQRVQYVAGCEGAKKRAQRFNSEYKQPDVKQFLDSKIVRMMQRSGAVTEKGFSTGFDVMSAEEVAKREARRNRFNVAEYAIEGGIAREISEGLTEDELAKRSEEAARRAGRAAKFGIETHSNMQLHAASPKVLAERVDMNTALEARDDAIHMYSLDDAFTSVRTRDILAYFTGYGPSYVEWINDSSCTIVFHDAFTVSRALLSLSADIAPELLLEAKPVKDVVQNPFAAPSDDMSAEDGVSAHAAGWRVGVPIKASDHMDRHWRLLLRRATINDFPPEKPWKRDQYQRGSHRRAGGRQQQSKKRGRDDNDDDESMGQSRRRYTKRIHS</sequence>
<dbReference type="PANTHER" id="PTHR16291:SF0">
    <property type="entry name" value="NUCLEAR CAP-BINDING PROTEIN SUBUNIT 3"/>
    <property type="match status" value="1"/>
</dbReference>
<accession>T0QGS2</accession>
<feature type="region of interest" description="Disordered" evidence="1">
    <location>
        <begin position="527"/>
        <end position="578"/>
    </location>
</feature>
<organism evidence="2 3">
    <name type="scientific">Saprolegnia diclina (strain VS20)</name>
    <dbReference type="NCBI Taxonomy" id="1156394"/>
    <lineage>
        <taxon>Eukaryota</taxon>
        <taxon>Sar</taxon>
        <taxon>Stramenopiles</taxon>
        <taxon>Oomycota</taxon>
        <taxon>Saprolegniomycetes</taxon>
        <taxon>Saprolegniales</taxon>
        <taxon>Saprolegniaceae</taxon>
        <taxon>Saprolegnia</taxon>
    </lineage>
</organism>
<evidence type="ECO:0000313" key="3">
    <source>
        <dbReference type="Proteomes" id="UP000030762"/>
    </source>
</evidence>
<dbReference type="STRING" id="1156394.T0QGS2"/>
<reference evidence="2 3" key="1">
    <citation type="submission" date="2012-04" db="EMBL/GenBank/DDBJ databases">
        <title>The Genome Sequence of Saprolegnia declina VS20.</title>
        <authorList>
            <consortium name="The Broad Institute Genome Sequencing Platform"/>
            <person name="Russ C."/>
            <person name="Nusbaum C."/>
            <person name="Tyler B."/>
            <person name="van West P."/>
            <person name="Dieguez-Uribeondo J."/>
            <person name="de Bruijn I."/>
            <person name="Tripathy S."/>
            <person name="Jiang R."/>
            <person name="Young S.K."/>
            <person name="Zeng Q."/>
            <person name="Gargeya S."/>
            <person name="Fitzgerald M."/>
            <person name="Haas B."/>
            <person name="Abouelleil A."/>
            <person name="Alvarado L."/>
            <person name="Arachchi H.M."/>
            <person name="Berlin A."/>
            <person name="Chapman S.B."/>
            <person name="Goldberg J."/>
            <person name="Griggs A."/>
            <person name="Gujja S."/>
            <person name="Hansen M."/>
            <person name="Howarth C."/>
            <person name="Imamovic A."/>
            <person name="Larimer J."/>
            <person name="McCowen C."/>
            <person name="Montmayeur A."/>
            <person name="Murphy C."/>
            <person name="Neiman D."/>
            <person name="Pearson M."/>
            <person name="Priest M."/>
            <person name="Roberts A."/>
            <person name="Saif S."/>
            <person name="Shea T."/>
            <person name="Sisk P."/>
            <person name="Sykes S."/>
            <person name="Wortman J."/>
            <person name="Nusbaum C."/>
            <person name="Birren B."/>
        </authorList>
    </citation>
    <scope>NUCLEOTIDE SEQUENCE [LARGE SCALE GENOMIC DNA]</scope>
    <source>
        <strain evidence="2 3">VS20</strain>
    </source>
</reference>
<dbReference type="RefSeq" id="XP_008609331.1">
    <property type="nucleotide sequence ID" value="XM_008611109.1"/>
</dbReference>
<dbReference type="OrthoDB" id="422106at2759"/>
<evidence type="ECO:0000256" key="1">
    <source>
        <dbReference type="SAM" id="MobiDB-lite"/>
    </source>
</evidence>
<gene>
    <name evidence="2" type="ORF">SDRG_05395</name>
</gene>
<dbReference type="InterPro" id="IPR019416">
    <property type="entry name" value="NCBP3"/>
</dbReference>
<feature type="compositionally biased region" description="Basic and acidic residues" evidence="1">
    <location>
        <begin position="527"/>
        <end position="536"/>
    </location>
</feature>
<dbReference type="GO" id="GO:0005634">
    <property type="term" value="C:nucleus"/>
    <property type="evidence" value="ECO:0007669"/>
    <property type="project" value="TreeGrafter"/>
</dbReference>
<keyword evidence="3" id="KW-1185">Reference proteome</keyword>
<protein>
    <recommendedName>
        <fullName evidence="4">Farnesoic acid O-methyl transferase domain-containing protein</fullName>
    </recommendedName>
</protein>
<dbReference type="InterPro" id="IPR012677">
    <property type="entry name" value="Nucleotide-bd_a/b_plait_sf"/>
</dbReference>
<dbReference type="EMBL" id="JH767145">
    <property type="protein sequence ID" value="EQC37169.1"/>
    <property type="molecule type" value="Genomic_DNA"/>
</dbReference>
<dbReference type="PANTHER" id="PTHR16291">
    <property type="entry name" value="NUCLEAR CAP-BINDING PROTEIN SUBUNIT 3"/>
    <property type="match status" value="1"/>
</dbReference>
<dbReference type="GeneID" id="19946122"/>
<dbReference type="Proteomes" id="UP000030762">
    <property type="component" value="Unassembled WGS sequence"/>
</dbReference>
<dbReference type="VEuPathDB" id="FungiDB:SDRG_05395"/>
<evidence type="ECO:0008006" key="4">
    <source>
        <dbReference type="Google" id="ProtNLM"/>
    </source>
</evidence>
<dbReference type="Gene3D" id="3.30.70.330">
    <property type="match status" value="1"/>
</dbReference>
<feature type="compositionally biased region" description="Basic residues" evidence="1">
    <location>
        <begin position="568"/>
        <end position="578"/>
    </location>
</feature>
<proteinExistence type="predicted"/>
<evidence type="ECO:0000313" key="2">
    <source>
        <dbReference type="EMBL" id="EQC37169.1"/>
    </source>
</evidence>
<feature type="compositionally biased region" description="Basic residues" evidence="1">
    <location>
        <begin position="539"/>
        <end position="554"/>
    </location>
</feature>
<dbReference type="GO" id="GO:0000340">
    <property type="term" value="F:RNA 7-methylguanosine cap binding"/>
    <property type="evidence" value="ECO:0007669"/>
    <property type="project" value="InterPro"/>
</dbReference>